<proteinExistence type="predicted"/>
<accession>A0A1L1PB34</accession>
<reference evidence="3" key="2">
    <citation type="submission" date="2014-11" db="EMBL/GenBank/DDBJ databases">
        <title>Draft genome sequence of Hydrogenophaga intermedia S1.</title>
        <authorList>
            <person name="Gan H.M."/>
            <person name="Chew T.H."/>
            <person name="Stolz A."/>
        </authorList>
    </citation>
    <scope>NUCLEOTIDE SEQUENCE [LARGE SCALE GENOMIC DNA]</scope>
    <source>
        <strain evidence="3">S1</strain>
    </source>
</reference>
<dbReference type="EMBL" id="CCAE010000005">
    <property type="protein sequence ID" value="CDN86690.1"/>
    <property type="molecule type" value="Genomic_DNA"/>
</dbReference>
<reference evidence="3" key="1">
    <citation type="submission" date="2014-02" db="EMBL/GenBank/DDBJ databases">
        <authorList>
            <person name="Gan H."/>
        </authorList>
    </citation>
    <scope>NUCLEOTIDE SEQUENCE [LARGE SCALE GENOMIC DNA]</scope>
    <source>
        <strain evidence="3">S1</strain>
    </source>
</reference>
<feature type="domain" description="Acyclic terpene utilisation N-terminal" evidence="1">
    <location>
        <begin position="95"/>
        <end position="213"/>
    </location>
</feature>
<evidence type="ECO:0000313" key="3">
    <source>
        <dbReference type="Proteomes" id="UP000028878"/>
    </source>
</evidence>
<evidence type="ECO:0000313" key="2">
    <source>
        <dbReference type="EMBL" id="CDN86690.1"/>
    </source>
</evidence>
<dbReference type="Proteomes" id="UP000028878">
    <property type="component" value="Unassembled WGS sequence"/>
</dbReference>
<sequence>MSQATPEVRMMSASGILGYGFPEASLEAALAREPHMIGVDGGSSDPGPHYLGSGKTLNSRLAMKRDLSLLLRGAIRKGIPMMVGTCGGAGGEPHLQVCADIIREVAREHGLSFKMALIHAEQEKGFLLEQLAAGKIRPLGGAPALQASDIEGAERIVGMMGPEPYRQALAAGAQVILGGRGTDPAPWVALAMHHGLPAAPAWYAGKMLECACNAAIPKKHDCLLVTVGEDFVQAEPMNPELRCTPMSVAVQALHENASPVTRYEPGGIVDSQDCEISAVNERVVRITGMDWKPAPYSIKLEGARRVGFSAFTVAATRDPGLIGQIHSFLEFVRESTATKVRALGIATEDYRLVLRVYGQDGVMGEWEPVKDTQALELSILAEVVASTQEVANAVLSLARVTLLHSDFPGRMCREGNMAFPFSPSDIERGAIYEFMLQHVLDIDDPLRMFPIEYETVGATQ</sequence>
<gene>
    <name evidence="2" type="ORF">BN948_01098</name>
</gene>
<name>A0A1L1PB34_HYDIT</name>
<dbReference type="AlphaFoldDB" id="A0A1L1PB34"/>
<dbReference type="InterPro" id="IPR010839">
    <property type="entry name" value="AtuA_N"/>
</dbReference>
<keyword evidence="3" id="KW-1185">Reference proteome</keyword>
<organism evidence="2 3">
    <name type="scientific">Hydrogenophaga intermedia</name>
    <dbReference type="NCBI Taxonomy" id="65786"/>
    <lineage>
        <taxon>Bacteria</taxon>
        <taxon>Pseudomonadati</taxon>
        <taxon>Pseudomonadota</taxon>
        <taxon>Betaproteobacteria</taxon>
        <taxon>Burkholderiales</taxon>
        <taxon>Comamonadaceae</taxon>
        <taxon>Hydrogenophaga</taxon>
    </lineage>
</organism>
<dbReference type="RefSeq" id="WP_009519216.1">
    <property type="nucleotide sequence ID" value="NZ_CCAE010000005.1"/>
</dbReference>
<feature type="domain" description="Acyclic terpene utilisation N-terminal" evidence="1">
    <location>
        <begin position="242"/>
        <end position="392"/>
    </location>
</feature>
<protein>
    <recommendedName>
        <fullName evidence="1">Acyclic terpene utilisation N-terminal domain-containing protein</fullName>
    </recommendedName>
</protein>
<evidence type="ECO:0000259" key="1">
    <source>
        <dbReference type="Pfam" id="PF07287"/>
    </source>
</evidence>
<dbReference type="Pfam" id="PF07287">
    <property type="entry name" value="AtuA"/>
    <property type="match status" value="2"/>
</dbReference>